<dbReference type="InterPro" id="IPR013424">
    <property type="entry name" value="Ice-binding_C"/>
</dbReference>
<dbReference type="EMBL" id="CP036401">
    <property type="protein sequence ID" value="QBI02859.1"/>
    <property type="molecule type" value="Genomic_DNA"/>
</dbReference>
<accession>A0A411X1L4</accession>
<evidence type="ECO:0000313" key="6">
    <source>
        <dbReference type="Proteomes" id="UP000628442"/>
    </source>
</evidence>
<organism evidence="3 6">
    <name type="scientific">Pseudoduganella albidiflava</name>
    <dbReference type="NCBI Taxonomy" id="321983"/>
    <lineage>
        <taxon>Bacteria</taxon>
        <taxon>Pseudomonadati</taxon>
        <taxon>Pseudomonadota</taxon>
        <taxon>Betaproteobacteria</taxon>
        <taxon>Burkholderiales</taxon>
        <taxon>Oxalobacteraceae</taxon>
        <taxon>Telluria group</taxon>
        <taxon>Pseudoduganella</taxon>
    </lineage>
</organism>
<evidence type="ECO:0000313" key="5">
    <source>
        <dbReference type="Proteomes" id="UP000292307"/>
    </source>
</evidence>
<dbReference type="Proteomes" id="UP000292307">
    <property type="component" value="Chromosome"/>
</dbReference>
<dbReference type="AlphaFoldDB" id="A0A411X1L4"/>
<dbReference type="OrthoDB" id="8759134at2"/>
<evidence type="ECO:0000313" key="4">
    <source>
        <dbReference type="EMBL" id="QBI02859.1"/>
    </source>
</evidence>
<reference evidence="3" key="1">
    <citation type="journal article" date="2014" name="Int. J. Syst. Evol. Microbiol.">
        <title>Complete genome sequence of Corynebacterium casei LMG S-19264T (=DSM 44701T), isolated from a smear-ripened cheese.</title>
        <authorList>
            <consortium name="US DOE Joint Genome Institute (JGI-PGF)"/>
            <person name="Walter F."/>
            <person name="Albersmeier A."/>
            <person name="Kalinowski J."/>
            <person name="Ruckert C."/>
        </authorList>
    </citation>
    <scope>NUCLEOTIDE SEQUENCE</scope>
    <source>
        <strain evidence="3">KCTC 12343</strain>
    </source>
</reference>
<dbReference type="Pfam" id="PF07589">
    <property type="entry name" value="PEP-CTERM"/>
    <property type="match status" value="1"/>
</dbReference>
<protein>
    <submittedName>
        <fullName evidence="4">PEP-CTERM sorting domain-containing protein</fullName>
    </submittedName>
</protein>
<reference evidence="4 5" key="2">
    <citation type="submission" date="2019-02" db="EMBL/GenBank/DDBJ databases">
        <title>Draft Genome Sequences of Six Type Strains of the Genus Massilia.</title>
        <authorList>
            <person name="Miess H."/>
            <person name="Frediansyhah A."/>
            <person name="Gross H."/>
        </authorList>
    </citation>
    <scope>NUCLEOTIDE SEQUENCE [LARGE SCALE GENOMIC DNA]</scope>
    <source>
        <strain evidence="4 5">DSM 17472</strain>
    </source>
</reference>
<evidence type="ECO:0000259" key="2">
    <source>
        <dbReference type="Pfam" id="PF07589"/>
    </source>
</evidence>
<name>A0A411X1L4_9BURK</name>
<keyword evidence="1" id="KW-0732">Signal</keyword>
<dbReference type="Proteomes" id="UP000628442">
    <property type="component" value="Unassembled WGS sequence"/>
</dbReference>
<reference evidence="3" key="3">
    <citation type="submission" date="2022-12" db="EMBL/GenBank/DDBJ databases">
        <authorList>
            <person name="Sun Q."/>
            <person name="Kim S."/>
        </authorList>
    </citation>
    <scope>NUCLEOTIDE SEQUENCE</scope>
    <source>
        <strain evidence="3">KCTC 12343</strain>
    </source>
</reference>
<keyword evidence="5" id="KW-1185">Reference proteome</keyword>
<dbReference type="EMBL" id="BMWV01000011">
    <property type="protein sequence ID" value="GGY56915.1"/>
    <property type="molecule type" value="Genomic_DNA"/>
</dbReference>
<evidence type="ECO:0000256" key="1">
    <source>
        <dbReference type="SAM" id="SignalP"/>
    </source>
</evidence>
<gene>
    <name evidence="4" type="ORF">EYF70_19910</name>
    <name evidence="3" type="ORF">GCM10007387_44340</name>
</gene>
<dbReference type="NCBIfam" id="TIGR02595">
    <property type="entry name" value="PEP_CTERM"/>
    <property type="match status" value="1"/>
</dbReference>
<feature type="domain" description="Ice-binding protein C-terminal" evidence="2">
    <location>
        <begin position="239"/>
        <end position="264"/>
    </location>
</feature>
<feature type="signal peptide" evidence="1">
    <location>
        <begin position="1"/>
        <end position="21"/>
    </location>
</feature>
<dbReference type="RefSeq" id="WP_131146968.1">
    <property type="nucleotide sequence ID" value="NZ_BMWV01000011.1"/>
</dbReference>
<feature type="chain" id="PRO_5044601862" evidence="1">
    <location>
        <begin position="22"/>
        <end position="265"/>
    </location>
</feature>
<evidence type="ECO:0000313" key="3">
    <source>
        <dbReference type="EMBL" id="GGY56915.1"/>
    </source>
</evidence>
<sequence length="265" mass="27693">MDYRKGLLAALLVAGTAQALAETHAEASISGLRYTLVDLNSNDGIAPSLNIGYSQRPGRGNISVSVQTLDGTSTGINEPGTGTGPLSYEIDTPFAHAIGSIVGRDSPLTEALSGSVTLKDSGRNDIGMLSDVALESSAFEFTLSANTKVVFSLDAHVAAYTDDPLGEYAASAYAYWFGTMPVSGQIHFEQELLGDRVGHWGVGTHLDLEKTLTLTFANTSGNAAIGSMRYDINTGAIAPIPEPSTYAMMIGGLGLLAFAGRKRKG</sequence>
<proteinExistence type="predicted"/>